<protein>
    <submittedName>
        <fullName evidence="2">(Atlantic silverside) hypothetical protein</fullName>
    </submittedName>
</protein>
<name>A0A8S4AC24_9TELE</name>
<gene>
    <name evidence="2" type="ORF">MMEN_LOCUS860</name>
</gene>
<dbReference type="AlphaFoldDB" id="A0A8S4AC24"/>
<keyword evidence="3" id="KW-1185">Reference proteome</keyword>
<organism evidence="2 3">
    <name type="scientific">Menidia menidia</name>
    <name type="common">Atlantic silverside</name>
    <dbReference type="NCBI Taxonomy" id="238744"/>
    <lineage>
        <taxon>Eukaryota</taxon>
        <taxon>Metazoa</taxon>
        <taxon>Chordata</taxon>
        <taxon>Craniata</taxon>
        <taxon>Vertebrata</taxon>
        <taxon>Euteleostomi</taxon>
        <taxon>Actinopterygii</taxon>
        <taxon>Neopterygii</taxon>
        <taxon>Teleostei</taxon>
        <taxon>Neoteleostei</taxon>
        <taxon>Acanthomorphata</taxon>
        <taxon>Ovalentaria</taxon>
        <taxon>Atherinomorphae</taxon>
        <taxon>Atheriniformes</taxon>
        <taxon>Atherinopsidae</taxon>
        <taxon>Menidiinae</taxon>
        <taxon>Menidia</taxon>
    </lineage>
</organism>
<feature type="region of interest" description="Disordered" evidence="1">
    <location>
        <begin position="135"/>
        <end position="175"/>
    </location>
</feature>
<evidence type="ECO:0000256" key="1">
    <source>
        <dbReference type="SAM" id="MobiDB-lite"/>
    </source>
</evidence>
<sequence length="186" mass="20510">MIWDLCEFTQSQMFIIGQDISKVQRIVSGSKSPANVGVMRRESGAVKECQMEKDISKVQRIVSGSKSPANVGVMRREIGAVKECQMEKQLSGAVQAPIGRETLTDTPHPSADDIHQTEYLLPAHWSLISGYMDTGTGVRGQGPRGNASRVRQKNQKPQKPQKLRSDQSLSRTAEKQMCTVSFSAFS</sequence>
<reference evidence="2" key="1">
    <citation type="submission" date="2021-05" db="EMBL/GenBank/DDBJ databases">
        <authorList>
            <person name="Tigano A."/>
        </authorList>
    </citation>
    <scope>NUCLEOTIDE SEQUENCE</scope>
</reference>
<dbReference type="EMBL" id="CAJRST010000001">
    <property type="protein sequence ID" value="CAG5859845.1"/>
    <property type="molecule type" value="Genomic_DNA"/>
</dbReference>
<accession>A0A8S4AC24</accession>
<evidence type="ECO:0000313" key="3">
    <source>
        <dbReference type="Proteomes" id="UP000677803"/>
    </source>
</evidence>
<dbReference type="OrthoDB" id="8767066at2759"/>
<dbReference type="Proteomes" id="UP000677803">
    <property type="component" value="Unassembled WGS sequence"/>
</dbReference>
<proteinExistence type="predicted"/>
<comment type="caution">
    <text evidence="2">The sequence shown here is derived from an EMBL/GenBank/DDBJ whole genome shotgun (WGS) entry which is preliminary data.</text>
</comment>
<evidence type="ECO:0000313" key="2">
    <source>
        <dbReference type="EMBL" id="CAG5859845.1"/>
    </source>
</evidence>
<feature type="compositionally biased region" description="Basic residues" evidence="1">
    <location>
        <begin position="150"/>
        <end position="162"/>
    </location>
</feature>